<feature type="domain" description="DUF1883" evidence="1">
    <location>
        <begin position="1"/>
        <end position="86"/>
    </location>
</feature>
<dbReference type="Pfam" id="PF08980">
    <property type="entry name" value="DUF1883"/>
    <property type="match status" value="1"/>
</dbReference>
<dbReference type="Gene3D" id="4.10.1210.10">
    <property type="entry name" value="Atu1913-like"/>
    <property type="match status" value="1"/>
</dbReference>
<dbReference type="AlphaFoldDB" id="A0A7I7PBS4"/>
<evidence type="ECO:0000313" key="4">
    <source>
        <dbReference type="Proteomes" id="UP000192374"/>
    </source>
</evidence>
<dbReference type="InterPro" id="IPR015073">
    <property type="entry name" value="DUF1883"/>
</dbReference>
<gene>
    <name evidence="3" type="ORF">BST37_18670</name>
    <name evidence="2" type="ORF">MNVI_13300</name>
</gene>
<dbReference type="Proteomes" id="UP000466894">
    <property type="component" value="Chromosome"/>
</dbReference>
<keyword evidence="4" id="KW-1185">Reference proteome</keyword>
<protein>
    <recommendedName>
        <fullName evidence="1">DUF1883 domain-containing protein</fullName>
    </recommendedName>
</protein>
<evidence type="ECO:0000259" key="1">
    <source>
        <dbReference type="Pfam" id="PF08980"/>
    </source>
</evidence>
<reference evidence="3 4" key="1">
    <citation type="submission" date="2017-02" db="EMBL/GenBank/DDBJ databases">
        <title>The new phylogeny of genus Mycobacterium.</title>
        <authorList>
            <person name="Tortoli E."/>
            <person name="Trovato A."/>
            <person name="Cirillo D.M."/>
        </authorList>
    </citation>
    <scope>NUCLEOTIDE SEQUENCE [LARGE SCALE GENOMIC DNA]</scope>
    <source>
        <strain evidence="3 4">DSM 45145</strain>
    </source>
</reference>
<dbReference type="EMBL" id="MVIC01000046">
    <property type="protein sequence ID" value="ORB11628.1"/>
    <property type="molecule type" value="Genomic_DNA"/>
</dbReference>
<evidence type="ECO:0000313" key="3">
    <source>
        <dbReference type="EMBL" id="ORB11628.1"/>
    </source>
</evidence>
<dbReference type="EMBL" id="AP022583">
    <property type="protein sequence ID" value="BBY06012.1"/>
    <property type="molecule type" value="Genomic_DNA"/>
</dbReference>
<reference evidence="2" key="3">
    <citation type="submission" date="2020-02" db="EMBL/GenBank/DDBJ databases">
        <authorList>
            <person name="Matsumoto Y."/>
            <person name="Motooka D."/>
            <person name="Nakamura S."/>
        </authorList>
    </citation>
    <scope>NUCLEOTIDE SEQUENCE</scope>
    <source>
        <strain evidence="2">JCM 16367</strain>
    </source>
</reference>
<name>A0A7I7PBS4_9MYCO</name>
<dbReference type="SUPFAM" id="SSF141099">
    <property type="entry name" value="Atu1913-like"/>
    <property type="match status" value="1"/>
</dbReference>
<accession>A0A7I7PBS4</accession>
<dbReference type="Proteomes" id="UP000192374">
    <property type="component" value="Unassembled WGS sequence"/>
</dbReference>
<dbReference type="KEGG" id="mnv:MNVI_13300"/>
<dbReference type="RefSeq" id="WP_163747962.1">
    <property type="nucleotide sequence ID" value="NZ_AP022583.1"/>
</dbReference>
<evidence type="ECO:0000313" key="5">
    <source>
        <dbReference type="Proteomes" id="UP000466894"/>
    </source>
</evidence>
<dbReference type="InterPro" id="IPR036488">
    <property type="entry name" value="DUF1883-like_sf"/>
</dbReference>
<proteinExistence type="predicted"/>
<sequence>MNYNFWDLGNQSAGAVVRVTLEGNAANVRLMDSSNYRSFERGEQHRYLGGHYNRSPVVLQVPNDGHWFVVVDYGGYAGSGRAAVQVA</sequence>
<evidence type="ECO:0000313" key="2">
    <source>
        <dbReference type="EMBL" id="BBY06012.1"/>
    </source>
</evidence>
<organism evidence="2 5">
    <name type="scientific">Mycobacterium noviomagense</name>
    <dbReference type="NCBI Taxonomy" id="459858"/>
    <lineage>
        <taxon>Bacteria</taxon>
        <taxon>Bacillati</taxon>
        <taxon>Actinomycetota</taxon>
        <taxon>Actinomycetes</taxon>
        <taxon>Mycobacteriales</taxon>
        <taxon>Mycobacteriaceae</taxon>
        <taxon>Mycobacterium</taxon>
    </lineage>
</organism>
<reference evidence="2 5" key="2">
    <citation type="journal article" date="2019" name="Emerg. Microbes Infect.">
        <title>Comprehensive subspecies identification of 175 nontuberculous mycobacteria species based on 7547 genomic profiles.</title>
        <authorList>
            <person name="Matsumoto Y."/>
            <person name="Kinjo T."/>
            <person name="Motooka D."/>
            <person name="Nabeya D."/>
            <person name="Jung N."/>
            <person name="Uechi K."/>
            <person name="Horii T."/>
            <person name="Iida T."/>
            <person name="Fujita J."/>
            <person name="Nakamura S."/>
        </authorList>
    </citation>
    <scope>NUCLEOTIDE SEQUENCE [LARGE SCALE GENOMIC DNA]</scope>
    <source>
        <strain evidence="2 5">JCM 16367</strain>
    </source>
</reference>